<evidence type="ECO:0000259" key="1">
    <source>
        <dbReference type="Pfam" id="PF00462"/>
    </source>
</evidence>
<protein>
    <submittedName>
        <fullName evidence="2">Glutaredoxin</fullName>
    </submittedName>
</protein>
<keyword evidence="3" id="KW-1185">Reference proteome</keyword>
<dbReference type="GO" id="GO:0009055">
    <property type="term" value="F:electron transfer activity"/>
    <property type="evidence" value="ECO:0007669"/>
    <property type="project" value="TreeGrafter"/>
</dbReference>
<dbReference type="RefSeq" id="WP_046822000.1">
    <property type="nucleotide sequence ID" value="NZ_LBBT01000061.1"/>
</dbReference>
<dbReference type="InterPro" id="IPR002109">
    <property type="entry name" value="Glutaredoxin"/>
</dbReference>
<sequence>MNKVEIFSSDKCKQCIELKKYLKEKDIKYIEYNISGSDENRKTLIKLGYMSVPVLIIDGNHVLGFDRTRIDSLL</sequence>
<dbReference type="GO" id="GO:0045454">
    <property type="term" value="P:cell redox homeostasis"/>
    <property type="evidence" value="ECO:0007669"/>
    <property type="project" value="TreeGrafter"/>
</dbReference>
<dbReference type="SUPFAM" id="SSF52833">
    <property type="entry name" value="Thioredoxin-like"/>
    <property type="match status" value="1"/>
</dbReference>
<name>A0A0M3DLZ3_9FIRM</name>
<dbReference type="PANTHER" id="PTHR34386">
    <property type="entry name" value="GLUTAREDOXIN"/>
    <property type="match status" value="1"/>
</dbReference>
<reference evidence="2 3" key="1">
    <citation type="submission" date="2015-04" db="EMBL/GenBank/DDBJ databases">
        <title>Microcin producing Clostridium sp. JC272T.</title>
        <authorList>
            <person name="Jyothsna T."/>
            <person name="Sasikala C."/>
            <person name="Ramana C."/>
        </authorList>
    </citation>
    <scope>NUCLEOTIDE SEQUENCE [LARGE SCALE GENOMIC DNA]</scope>
    <source>
        <strain evidence="2 3">JC272</strain>
    </source>
</reference>
<gene>
    <name evidence="2" type="ORF">VN21_03080</name>
</gene>
<evidence type="ECO:0000313" key="2">
    <source>
        <dbReference type="EMBL" id="KKY02449.1"/>
    </source>
</evidence>
<dbReference type="InterPro" id="IPR036249">
    <property type="entry name" value="Thioredoxin-like_sf"/>
</dbReference>
<dbReference type="InterPro" id="IPR051548">
    <property type="entry name" value="Grx-like_ET"/>
</dbReference>
<dbReference type="Gene3D" id="3.40.30.10">
    <property type="entry name" value="Glutaredoxin"/>
    <property type="match status" value="1"/>
</dbReference>
<dbReference type="Proteomes" id="UP000034407">
    <property type="component" value="Unassembled WGS sequence"/>
</dbReference>
<dbReference type="PANTHER" id="PTHR34386:SF1">
    <property type="entry name" value="GLUTAREDOXIN-LIKE PROTEIN NRDH"/>
    <property type="match status" value="1"/>
</dbReference>
<organism evidence="2 3">
    <name type="scientific">Paraclostridium benzoelyticum</name>
    <dbReference type="NCBI Taxonomy" id="1629550"/>
    <lineage>
        <taxon>Bacteria</taxon>
        <taxon>Bacillati</taxon>
        <taxon>Bacillota</taxon>
        <taxon>Clostridia</taxon>
        <taxon>Peptostreptococcales</taxon>
        <taxon>Peptostreptococcaceae</taxon>
        <taxon>Paraclostridium</taxon>
    </lineage>
</organism>
<dbReference type="PROSITE" id="PS51354">
    <property type="entry name" value="GLUTAREDOXIN_2"/>
    <property type="match status" value="1"/>
</dbReference>
<dbReference type="EMBL" id="LBBT01000061">
    <property type="protein sequence ID" value="KKY02449.1"/>
    <property type="molecule type" value="Genomic_DNA"/>
</dbReference>
<accession>A0A0M3DLZ3</accession>
<comment type="caution">
    <text evidence="2">The sequence shown here is derived from an EMBL/GenBank/DDBJ whole genome shotgun (WGS) entry which is preliminary data.</text>
</comment>
<dbReference type="OrthoDB" id="9795531at2"/>
<proteinExistence type="predicted"/>
<feature type="domain" description="Glutaredoxin" evidence="1">
    <location>
        <begin position="4"/>
        <end position="62"/>
    </location>
</feature>
<feature type="non-terminal residue" evidence="2">
    <location>
        <position position="74"/>
    </location>
</feature>
<evidence type="ECO:0000313" key="3">
    <source>
        <dbReference type="Proteomes" id="UP000034407"/>
    </source>
</evidence>
<dbReference type="AlphaFoldDB" id="A0A0M3DLZ3"/>
<dbReference type="Pfam" id="PF00462">
    <property type="entry name" value="Glutaredoxin"/>
    <property type="match status" value="1"/>
</dbReference>
<dbReference type="CDD" id="cd02976">
    <property type="entry name" value="NrdH"/>
    <property type="match status" value="1"/>
</dbReference>